<organism evidence="4 5">
    <name type="scientific">Arabis nemorensis</name>
    <dbReference type="NCBI Taxonomy" id="586526"/>
    <lineage>
        <taxon>Eukaryota</taxon>
        <taxon>Viridiplantae</taxon>
        <taxon>Streptophyta</taxon>
        <taxon>Embryophyta</taxon>
        <taxon>Tracheophyta</taxon>
        <taxon>Spermatophyta</taxon>
        <taxon>Magnoliopsida</taxon>
        <taxon>eudicotyledons</taxon>
        <taxon>Gunneridae</taxon>
        <taxon>Pentapetalae</taxon>
        <taxon>rosids</taxon>
        <taxon>malvids</taxon>
        <taxon>Brassicales</taxon>
        <taxon>Brassicaceae</taxon>
        <taxon>Arabideae</taxon>
        <taxon>Arabis</taxon>
    </lineage>
</organism>
<dbReference type="PANTHER" id="PTHR45626">
    <property type="entry name" value="TRANSCRIPTION TERMINATION FACTOR 2-RELATED"/>
    <property type="match status" value="1"/>
</dbReference>
<evidence type="ECO:0000313" key="5">
    <source>
        <dbReference type="Proteomes" id="UP000489600"/>
    </source>
</evidence>
<evidence type="ECO:0000256" key="2">
    <source>
        <dbReference type="ARBA" id="ARBA00022801"/>
    </source>
</evidence>
<dbReference type="GO" id="GO:0005524">
    <property type="term" value="F:ATP binding"/>
    <property type="evidence" value="ECO:0007669"/>
    <property type="project" value="UniProtKB-KW"/>
</dbReference>
<dbReference type="EMBL" id="CABITT030000008">
    <property type="protein sequence ID" value="VVB14763.1"/>
    <property type="molecule type" value="Genomic_DNA"/>
</dbReference>
<dbReference type="PANTHER" id="PTHR45626:SF16">
    <property type="entry name" value="ATP-DEPENDENT HELICASE ULS1"/>
    <property type="match status" value="1"/>
</dbReference>
<dbReference type="OrthoDB" id="448448at2759"/>
<dbReference type="InterPro" id="IPR049730">
    <property type="entry name" value="SNF2/RAD54-like_C"/>
</dbReference>
<keyword evidence="1" id="KW-0547">Nucleotide-binding</keyword>
<sequence>MLDLLEACLIRSHIQYRRLDGTMSVAARDKAVQGFNTLPEVSVMIMSLKAASVGLIRCRKGRERW</sequence>
<evidence type="ECO:0000256" key="3">
    <source>
        <dbReference type="ARBA" id="ARBA00022840"/>
    </source>
</evidence>
<dbReference type="GO" id="GO:0005634">
    <property type="term" value="C:nucleus"/>
    <property type="evidence" value="ECO:0007669"/>
    <property type="project" value="TreeGrafter"/>
</dbReference>
<accession>A0A565CM06</accession>
<comment type="caution">
    <text evidence="4">The sequence shown here is derived from an EMBL/GenBank/DDBJ whole genome shotgun (WGS) entry which is preliminary data.</text>
</comment>
<evidence type="ECO:0000313" key="4">
    <source>
        <dbReference type="EMBL" id="VVB14763.1"/>
    </source>
</evidence>
<dbReference type="SUPFAM" id="SSF52540">
    <property type="entry name" value="P-loop containing nucleoside triphosphate hydrolases"/>
    <property type="match status" value="1"/>
</dbReference>
<gene>
    <name evidence="4" type="ORF">ANE_LOCUS25207</name>
</gene>
<dbReference type="CDD" id="cd18793">
    <property type="entry name" value="SF2_C_SNF"/>
    <property type="match status" value="1"/>
</dbReference>
<keyword evidence="5" id="KW-1185">Reference proteome</keyword>
<dbReference type="InterPro" id="IPR050628">
    <property type="entry name" value="SNF2_RAD54_helicase_TF"/>
</dbReference>
<keyword evidence="3" id="KW-0067">ATP-binding</keyword>
<evidence type="ECO:0000256" key="1">
    <source>
        <dbReference type="ARBA" id="ARBA00022741"/>
    </source>
</evidence>
<proteinExistence type="predicted"/>
<dbReference type="InterPro" id="IPR027417">
    <property type="entry name" value="P-loop_NTPase"/>
</dbReference>
<keyword evidence="2" id="KW-0378">Hydrolase</keyword>
<reference evidence="4" key="1">
    <citation type="submission" date="2019-07" db="EMBL/GenBank/DDBJ databases">
        <authorList>
            <person name="Dittberner H."/>
        </authorList>
    </citation>
    <scope>NUCLEOTIDE SEQUENCE [LARGE SCALE GENOMIC DNA]</scope>
</reference>
<dbReference type="AlphaFoldDB" id="A0A565CM06"/>
<dbReference type="Gene3D" id="3.40.50.300">
    <property type="entry name" value="P-loop containing nucleotide triphosphate hydrolases"/>
    <property type="match status" value="1"/>
</dbReference>
<protein>
    <submittedName>
        <fullName evidence="4">Uncharacterized protein</fullName>
    </submittedName>
</protein>
<dbReference type="GO" id="GO:0016787">
    <property type="term" value="F:hydrolase activity"/>
    <property type="evidence" value="ECO:0007669"/>
    <property type="project" value="UniProtKB-KW"/>
</dbReference>
<dbReference type="Proteomes" id="UP000489600">
    <property type="component" value="Unassembled WGS sequence"/>
</dbReference>
<name>A0A565CM06_9BRAS</name>
<dbReference type="GO" id="GO:0008094">
    <property type="term" value="F:ATP-dependent activity, acting on DNA"/>
    <property type="evidence" value="ECO:0007669"/>
    <property type="project" value="TreeGrafter"/>
</dbReference>
<dbReference type="GO" id="GO:0006281">
    <property type="term" value="P:DNA repair"/>
    <property type="evidence" value="ECO:0007669"/>
    <property type="project" value="TreeGrafter"/>
</dbReference>